<evidence type="ECO:0000313" key="3">
    <source>
        <dbReference type="Proteomes" id="UP000054843"/>
    </source>
</evidence>
<protein>
    <submittedName>
        <fullName evidence="2">Uncharacterized protein</fullName>
    </submittedName>
</protein>
<organism evidence="2 3">
    <name type="scientific">Trichinella papuae</name>
    <dbReference type="NCBI Taxonomy" id="268474"/>
    <lineage>
        <taxon>Eukaryota</taxon>
        <taxon>Metazoa</taxon>
        <taxon>Ecdysozoa</taxon>
        <taxon>Nematoda</taxon>
        <taxon>Enoplea</taxon>
        <taxon>Dorylaimia</taxon>
        <taxon>Trichinellida</taxon>
        <taxon>Trichinellidae</taxon>
        <taxon>Trichinella</taxon>
    </lineage>
</organism>
<gene>
    <name evidence="2" type="ORF">T10_3733</name>
</gene>
<dbReference type="EMBL" id="JYDO01000043">
    <property type="protein sequence ID" value="KRZ75022.1"/>
    <property type="molecule type" value="Genomic_DNA"/>
</dbReference>
<keyword evidence="3" id="KW-1185">Reference proteome</keyword>
<proteinExistence type="predicted"/>
<comment type="caution">
    <text evidence="2">The sequence shown here is derived from an EMBL/GenBank/DDBJ whole genome shotgun (WGS) entry which is preliminary data.</text>
</comment>
<evidence type="ECO:0000256" key="1">
    <source>
        <dbReference type="SAM" id="MobiDB-lite"/>
    </source>
</evidence>
<evidence type="ECO:0000313" key="2">
    <source>
        <dbReference type="EMBL" id="KRZ75022.1"/>
    </source>
</evidence>
<sequence>MHLPSALRDQFILGLHNDVMKRRLLFHRDLTFEKTPHDAEQLQLKNNNNNNKEQPSITIMNRTSLNNSNKQEMVKMEKTK</sequence>
<feature type="compositionally biased region" description="Polar residues" evidence="1">
    <location>
        <begin position="52"/>
        <end position="71"/>
    </location>
</feature>
<feature type="region of interest" description="Disordered" evidence="1">
    <location>
        <begin position="37"/>
        <end position="80"/>
    </location>
</feature>
<accession>A0A0V1MU99</accession>
<dbReference type="AlphaFoldDB" id="A0A0V1MU99"/>
<dbReference type="Proteomes" id="UP000054843">
    <property type="component" value="Unassembled WGS sequence"/>
</dbReference>
<name>A0A0V1MU99_9BILA</name>
<reference evidence="2 3" key="1">
    <citation type="submission" date="2015-01" db="EMBL/GenBank/DDBJ databases">
        <title>Evolution of Trichinella species and genotypes.</title>
        <authorList>
            <person name="Korhonen P.K."/>
            <person name="Edoardo P."/>
            <person name="Giuseppe L.R."/>
            <person name="Gasser R.B."/>
        </authorList>
    </citation>
    <scope>NUCLEOTIDE SEQUENCE [LARGE SCALE GENOMIC DNA]</scope>
    <source>
        <strain evidence="2">ISS1980</strain>
    </source>
</reference>